<dbReference type="PANTHER" id="PTHR31005:SF8">
    <property type="entry name" value="DUF4139 DOMAIN-CONTAINING PROTEIN"/>
    <property type="match status" value="1"/>
</dbReference>
<dbReference type="InterPro" id="IPR025554">
    <property type="entry name" value="DUF4140"/>
</dbReference>
<evidence type="ECO:0000313" key="4">
    <source>
        <dbReference type="EMBL" id="AZL59790.1"/>
    </source>
</evidence>
<keyword evidence="1" id="KW-0732">Signal</keyword>
<dbReference type="AlphaFoldDB" id="A0A3S8U8D3"/>
<gene>
    <name evidence="4" type="ORF">EI545_13660</name>
</gene>
<accession>A0A3S8U8D3</accession>
<feature type="domain" description="DUF4139" evidence="2">
    <location>
        <begin position="228"/>
        <end position="536"/>
    </location>
</feature>
<dbReference type="PANTHER" id="PTHR31005">
    <property type="entry name" value="DUF4139 DOMAIN-CONTAINING PROTEIN"/>
    <property type="match status" value="1"/>
</dbReference>
<proteinExistence type="predicted"/>
<feature type="chain" id="PRO_5019327923" evidence="1">
    <location>
        <begin position="19"/>
        <end position="542"/>
    </location>
</feature>
<evidence type="ECO:0000256" key="1">
    <source>
        <dbReference type="SAM" id="SignalP"/>
    </source>
</evidence>
<keyword evidence="5" id="KW-1185">Reference proteome</keyword>
<dbReference type="Proteomes" id="UP000282002">
    <property type="component" value="Chromosome"/>
</dbReference>
<dbReference type="KEGG" id="taw:EI545_13660"/>
<dbReference type="Pfam" id="PF13598">
    <property type="entry name" value="DUF4139"/>
    <property type="match status" value="1"/>
</dbReference>
<dbReference type="OrthoDB" id="580912at2"/>
<dbReference type="InterPro" id="IPR011935">
    <property type="entry name" value="CHP02231"/>
</dbReference>
<dbReference type="RefSeq" id="WP_125325985.1">
    <property type="nucleotide sequence ID" value="NZ_CP034328.1"/>
</dbReference>
<organism evidence="4 5">
    <name type="scientific">Tabrizicola piscis</name>
    <dbReference type="NCBI Taxonomy" id="2494374"/>
    <lineage>
        <taxon>Bacteria</taxon>
        <taxon>Pseudomonadati</taxon>
        <taxon>Pseudomonadota</taxon>
        <taxon>Alphaproteobacteria</taxon>
        <taxon>Rhodobacterales</taxon>
        <taxon>Paracoccaceae</taxon>
        <taxon>Tabrizicola</taxon>
    </lineage>
</organism>
<dbReference type="Pfam" id="PF13600">
    <property type="entry name" value="DUF4140"/>
    <property type="match status" value="1"/>
</dbReference>
<evidence type="ECO:0000259" key="2">
    <source>
        <dbReference type="Pfam" id="PF13598"/>
    </source>
</evidence>
<reference evidence="4 5" key="1">
    <citation type="submission" date="2018-12" db="EMBL/GenBank/DDBJ databases">
        <title>Complete genome sequencing of Tabrizicola sp. K13M18.</title>
        <authorList>
            <person name="Bae J.-W."/>
        </authorList>
    </citation>
    <scope>NUCLEOTIDE SEQUENCE [LARGE SCALE GENOMIC DNA]</scope>
    <source>
        <strain evidence="4 5">K13M18</strain>
    </source>
</reference>
<name>A0A3S8U8D3_9RHOB</name>
<evidence type="ECO:0000259" key="3">
    <source>
        <dbReference type="Pfam" id="PF13600"/>
    </source>
</evidence>
<feature type="signal peptide" evidence="1">
    <location>
        <begin position="1"/>
        <end position="18"/>
    </location>
</feature>
<dbReference type="InterPro" id="IPR037291">
    <property type="entry name" value="DUF4139"/>
</dbReference>
<evidence type="ECO:0000313" key="5">
    <source>
        <dbReference type="Proteomes" id="UP000282002"/>
    </source>
</evidence>
<dbReference type="NCBIfam" id="TIGR02231">
    <property type="entry name" value="mucoidy inhibitor MuiA family protein"/>
    <property type="match status" value="1"/>
</dbReference>
<protein>
    <submittedName>
        <fullName evidence="4">Mucoidy inhibitor MuiA family protein</fullName>
    </submittedName>
</protein>
<sequence>MRAVLTLLLASTALPALADTIPATSRITAVTVYPEGAKLTREVTFAAPTPGSHDLIITDLPADSEPGLIQIAPAAGLQLGAFNLRADRLPPREDPLTPDQQAAKAEVERLEAAEQTALLAFDAVQARVEAAEAQVRFLSSFNGALPDGATPETVKAMAAMIGVETLTARQAALAARADLYPAQKALQEVQETLAKARAAYDALPSADMDYTALAVAITADAAGDHSVTVTQYIGGASWRPFYDLNLTRDGGDALAFGRSVLVTQYSGEDWSDVALTLSSSTPSQQAAPSALWPDLRRIEPEGEAEDMARKSLTASDDAMPEVVMEAAPAPITAAAAVEGDTVVYIYPDPVTVASGAEDLRLALDSLAFAPVVKAVAVPRMDRTAFVMASFTNASDEPLLPGEAMLFREGVLVGTTWLDVIAPGVETDVAFGALETLRIKREMPRAAEGATGVFTTSNERTESAVITVENTGNEAWPVRLLDQVPYTEQDDLEISVNATPAPTEEDVEGQRGILAWEFDLAAGGKQTITLEHTLSWPDGMELR</sequence>
<dbReference type="EMBL" id="CP034328">
    <property type="protein sequence ID" value="AZL59790.1"/>
    <property type="molecule type" value="Genomic_DNA"/>
</dbReference>
<feature type="domain" description="DUF4140" evidence="3">
    <location>
        <begin position="30"/>
        <end position="129"/>
    </location>
</feature>